<dbReference type="Pfam" id="PF00711">
    <property type="entry name" value="Defensin_beta"/>
    <property type="match status" value="1"/>
</dbReference>
<dbReference type="InParanoid" id="A0A674I7R3"/>
<evidence type="ECO:0000259" key="1">
    <source>
        <dbReference type="Pfam" id="PF00711"/>
    </source>
</evidence>
<proteinExistence type="predicted"/>
<dbReference type="Proteomes" id="UP000472274">
    <property type="component" value="Unplaced"/>
</dbReference>
<feature type="domain" description="Beta-defensin-like" evidence="1">
    <location>
        <begin position="33"/>
        <end position="61"/>
    </location>
</feature>
<sequence>SVLGPVLFKILTGDLEKGTLFLCAGFTQFINSPAACRRARGTCFRFCVGRYRLIGTCEYGKQRGRTKVYFPEEHLGDVSPLNHCATPMRSKH</sequence>
<dbReference type="Ensembl" id="ENSTMTT00000004890.1">
    <property type="protein sequence ID" value="ENSTMTP00000004735.1"/>
    <property type="gene ID" value="ENSTMTG00000003515.1"/>
</dbReference>
<dbReference type="Gene3D" id="3.10.360.10">
    <property type="entry name" value="Antimicrobial Peptide, Beta-defensin 2, Chain A"/>
    <property type="match status" value="1"/>
</dbReference>
<reference evidence="2" key="1">
    <citation type="submission" date="2025-08" db="UniProtKB">
        <authorList>
            <consortium name="Ensembl"/>
        </authorList>
    </citation>
    <scope>IDENTIFICATION</scope>
</reference>
<dbReference type="AlphaFoldDB" id="A0A674I7R3"/>
<accession>A0A674I7R3</accession>
<dbReference type="GeneTree" id="ENSGT01050000248153"/>
<evidence type="ECO:0000313" key="2">
    <source>
        <dbReference type="Ensembl" id="ENSTMTP00000004735.1"/>
    </source>
</evidence>
<protein>
    <recommendedName>
        <fullName evidence="1">Beta-defensin-like domain-containing protein</fullName>
    </recommendedName>
</protein>
<reference evidence="2" key="2">
    <citation type="submission" date="2025-09" db="UniProtKB">
        <authorList>
            <consortium name="Ensembl"/>
        </authorList>
    </citation>
    <scope>IDENTIFICATION</scope>
</reference>
<dbReference type="GO" id="GO:0005576">
    <property type="term" value="C:extracellular region"/>
    <property type="evidence" value="ECO:0007669"/>
    <property type="project" value="InterPro"/>
</dbReference>
<dbReference type="InterPro" id="IPR001855">
    <property type="entry name" value="Defensin_beta-like"/>
</dbReference>
<evidence type="ECO:0000313" key="3">
    <source>
        <dbReference type="Proteomes" id="UP000472274"/>
    </source>
</evidence>
<keyword evidence="3" id="KW-1185">Reference proteome</keyword>
<dbReference type="SUPFAM" id="SSF57392">
    <property type="entry name" value="Defensin-like"/>
    <property type="match status" value="1"/>
</dbReference>
<name>A0A674I7R3_9SAUR</name>
<organism evidence="2 3">
    <name type="scientific">Terrapene triunguis</name>
    <name type="common">Three-toed box turtle</name>
    <dbReference type="NCBI Taxonomy" id="2587831"/>
    <lineage>
        <taxon>Eukaryota</taxon>
        <taxon>Metazoa</taxon>
        <taxon>Chordata</taxon>
        <taxon>Craniata</taxon>
        <taxon>Vertebrata</taxon>
        <taxon>Euteleostomi</taxon>
        <taxon>Archelosauria</taxon>
        <taxon>Testudinata</taxon>
        <taxon>Testudines</taxon>
        <taxon>Cryptodira</taxon>
        <taxon>Durocryptodira</taxon>
        <taxon>Testudinoidea</taxon>
        <taxon>Emydidae</taxon>
        <taxon>Terrapene</taxon>
    </lineage>
</organism>
<dbReference type="GO" id="GO:0006952">
    <property type="term" value="P:defense response"/>
    <property type="evidence" value="ECO:0007669"/>
    <property type="project" value="InterPro"/>
</dbReference>